<dbReference type="Proteomes" id="UP000242638">
    <property type="component" value="Unassembled WGS sequence"/>
</dbReference>
<keyword evidence="5" id="KW-1185">Reference proteome</keyword>
<evidence type="ECO:0000256" key="2">
    <source>
        <dbReference type="PROSITE-ProRule" id="PRU00103"/>
    </source>
</evidence>
<evidence type="ECO:0000256" key="1">
    <source>
        <dbReference type="ARBA" id="ARBA00022737"/>
    </source>
</evidence>
<dbReference type="InterPro" id="IPR000357">
    <property type="entry name" value="HEAT"/>
</dbReference>
<keyword evidence="1" id="KW-0677">Repeat</keyword>
<proteinExistence type="predicted"/>
<dbReference type="FunFam" id="1.25.10.10:FF:000352">
    <property type="entry name" value="Serine/threonine-protein phosphatase 4 regulatory subunit 1-like"/>
    <property type="match status" value="1"/>
</dbReference>
<dbReference type="PANTHER" id="PTHR10648:SF7">
    <property type="entry name" value="WW-BINDING DOMAIN-CONTAINING PROTEIN-RELATED"/>
    <property type="match status" value="1"/>
</dbReference>
<reference evidence="5" key="1">
    <citation type="submission" date="2013-11" db="EMBL/GenBank/DDBJ databases">
        <title>The genomic landscape of the Guanapo guppy.</title>
        <authorList>
            <person name="Kuenstner A."/>
            <person name="Dreyer C."/>
        </authorList>
    </citation>
    <scope>NUCLEOTIDE SEQUENCE</scope>
    <source>
        <strain evidence="5">Guanapo</strain>
    </source>
</reference>
<dbReference type="AlphaFoldDB" id="A0A3P9P2R7"/>
<dbReference type="GeneTree" id="ENSGT00950000183066"/>
<dbReference type="GO" id="GO:0005737">
    <property type="term" value="C:cytoplasm"/>
    <property type="evidence" value="ECO:0007669"/>
    <property type="project" value="TreeGrafter"/>
</dbReference>
<accession>A0A3P9P2R7</accession>
<dbReference type="Bgee" id="ENSPREG00000010878">
    <property type="expression patterns" value="Expressed in caudal fin and 1 other cell type or tissue"/>
</dbReference>
<feature type="repeat" description="HEAT" evidence="2">
    <location>
        <begin position="69"/>
        <end position="107"/>
    </location>
</feature>
<organism evidence="4 5">
    <name type="scientific">Poecilia reticulata</name>
    <name type="common">Guppy</name>
    <name type="synonym">Acanthophacelus reticulatus</name>
    <dbReference type="NCBI Taxonomy" id="8081"/>
    <lineage>
        <taxon>Eukaryota</taxon>
        <taxon>Metazoa</taxon>
        <taxon>Chordata</taxon>
        <taxon>Craniata</taxon>
        <taxon>Vertebrata</taxon>
        <taxon>Euteleostomi</taxon>
        <taxon>Actinopterygii</taxon>
        <taxon>Neopterygii</taxon>
        <taxon>Teleostei</taxon>
        <taxon>Neoteleostei</taxon>
        <taxon>Acanthomorphata</taxon>
        <taxon>Ovalentaria</taxon>
        <taxon>Atherinomorphae</taxon>
        <taxon>Cyprinodontiformes</taxon>
        <taxon>Poeciliidae</taxon>
        <taxon>Poeciliinae</taxon>
        <taxon>Poecilia</taxon>
    </lineage>
</organism>
<evidence type="ECO:0000256" key="3">
    <source>
        <dbReference type="SAM" id="MobiDB-lite"/>
    </source>
</evidence>
<reference evidence="4" key="3">
    <citation type="submission" date="2025-09" db="UniProtKB">
        <authorList>
            <consortium name="Ensembl"/>
        </authorList>
    </citation>
    <scope>IDENTIFICATION</scope>
    <source>
        <strain evidence="4">Guanapo</strain>
    </source>
</reference>
<feature type="region of interest" description="Disordered" evidence="3">
    <location>
        <begin position="117"/>
        <end position="146"/>
    </location>
</feature>
<evidence type="ECO:0000313" key="4">
    <source>
        <dbReference type="Ensembl" id="ENSPREP00000016127.1"/>
    </source>
</evidence>
<dbReference type="OMA" id="DISEPHM"/>
<dbReference type="InterPro" id="IPR051023">
    <property type="entry name" value="PP2A_Regulatory_Subunit_A"/>
</dbReference>
<sequence>QVCAGNFGEFCSIVGQEATEKLLVRDFRILFTFFFNLCSDSLWGIRKACAECFMTVSNSTSPEVRRSKLSPLFINLISDQSRWVRQAAFQSLGRFISTFANPSSTGLHFREDGALPEVPSSCHKDRTITHTPPNQDGRATPSPEHLATPDCEDLNHFEGGHFSVPGSAVTDSPLVTNNAKNTKETEQADDSFNSFNYWREPLPDIRMEEKVLDCLQPHIDDPDVQGECLMPECVR</sequence>
<reference evidence="4" key="2">
    <citation type="submission" date="2025-08" db="UniProtKB">
        <authorList>
            <consortium name="Ensembl"/>
        </authorList>
    </citation>
    <scope>IDENTIFICATION</scope>
    <source>
        <strain evidence="4">Guanapo</strain>
    </source>
</reference>
<dbReference type="PANTHER" id="PTHR10648">
    <property type="entry name" value="SERINE/THREONINE-PROTEIN PHOSPHATASE PP2A 65 KDA REGULATORY SUBUNIT"/>
    <property type="match status" value="1"/>
</dbReference>
<evidence type="ECO:0000313" key="5">
    <source>
        <dbReference type="Proteomes" id="UP000242638"/>
    </source>
</evidence>
<dbReference type="PROSITE" id="PS50077">
    <property type="entry name" value="HEAT_REPEAT"/>
    <property type="match status" value="1"/>
</dbReference>
<dbReference type="InterPro" id="IPR021133">
    <property type="entry name" value="HEAT_type_2"/>
</dbReference>
<dbReference type="InterPro" id="IPR016024">
    <property type="entry name" value="ARM-type_fold"/>
</dbReference>
<dbReference type="Ensembl" id="ENSPRET00000016298.1">
    <property type="protein sequence ID" value="ENSPREP00000016127.1"/>
    <property type="gene ID" value="ENSPREG00000010878.1"/>
</dbReference>
<dbReference type="InterPro" id="IPR011989">
    <property type="entry name" value="ARM-like"/>
</dbReference>
<dbReference type="STRING" id="8081.ENSPREP00000016127"/>
<dbReference type="GO" id="GO:0019888">
    <property type="term" value="F:protein phosphatase regulator activity"/>
    <property type="evidence" value="ECO:0007669"/>
    <property type="project" value="TreeGrafter"/>
</dbReference>
<dbReference type="SUPFAM" id="SSF48371">
    <property type="entry name" value="ARM repeat"/>
    <property type="match status" value="1"/>
</dbReference>
<dbReference type="Gene3D" id="1.25.10.10">
    <property type="entry name" value="Leucine-rich Repeat Variant"/>
    <property type="match status" value="1"/>
</dbReference>
<protein>
    <submittedName>
        <fullName evidence="4">Uncharacterized protein</fullName>
    </submittedName>
</protein>
<dbReference type="Pfam" id="PF02985">
    <property type="entry name" value="HEAT"/>
    <property type="match status" value="1"/>
</dbReference>
<name>A0A3P9P2R7_POERE</name>